<reference evidence="11 12" key="1">
    <citation type="submission" date="2024-03" db="EMBL/GenBank/DDBJ databases">
        <authorList>
            <person name="Martinez-Hernandez J."/>
        </authorList>
    </citation>
    <scope>NUCLEOTIDE SEQUENCE [LARGE SCALE GENOMIC DNA]</scope>
</reference>
<dbReference type="SUPFAM" id="SSF51445">
    <property type="entry name" value="(Trans)glycosidases"/>
    <property type="match status" value="1"/>
</dbReference>
<keyword evidence="4 9" id="KW-0378">Hydrolase</keyword>
<evidence type="ECO:0000256" key="8">
    <source>
        <dbReference type="RuleBase" id="RU004335"/>
    </source>
</evidence>
<evidence type="ECO:0000256" key="1">
    <source>
        <dbReference type="ARBA" id="ARBA00000382"/>
    </source>
</evidence>
<evidence type="ECO:0000313" key="12">
    <source>
        <dbReference type="Proteomes" id="UP001497480"/>
    </source>
</evidence>
<keyword evidence="10" id="KW-0732">Signal</keyword>
<dbReference type="AlphaFoldDB" id="A0AAV1XXX7"/>
<dbReference type="PROSITE" id="PS00587">
    <property type="entry name" value="GLYCOSYL_HYDROL_F17"/>
    <property type="match status" value="1"/>
</dbReference>
<feature type="chain" id="PRO_5043909334" description="glucan endo-1,3-beta-D-glucosidase" evidence="10">
    <location>
        <begin position="33"/>
        <end position="355"/>
    </location>
</feature>
<dbReference type="Pfam" id="PF00332">
    <property type="entry name" value="Glyco_hydro_17"/>
    <property type="match status" value="1"/>
</dbReference>
<dbReference type="GO" id="GO:0005975">
    <property type="term" value="P:carbohydrate metabolic process"/>
    <property type="evidence" value="ECO:0007669"/>
    <property type="project" value="InterPro"/>
</dbReference>
<evidence type="ECO:0000256" key="5">
    <source>
        <dbReference type="ARBA" id="ARBA00023295"/>
    </source>
</evidence>
<evidence type="ECO:0000256" key="9">
    <source>
        <dbReference type="RuleBase" id="RU004336"/>
    </source>
</evidence>
<dbReference type="Proteomes" id="UP001497480">
    <property type="component" value="Unassembled WGS sequence"/>
</dbReference>
<keyword evidence="12" id="KW-1185">Reference proteome</keyword>
<dbReference type="FunFam" id="3.20.20.80:FF:000010">
    <property type="entry name" value="glucan endo-1,3-beta-glucosidase, basic"/>
    <property type="match status" value="1"/>
</dbReference>
<dbReference type="InterPro" id="IPR017853">
    <property type="entry name" value="GH"/>
</dbReference>
<comment type="caution">
    <text evidence="11">The sequence shown here is derived from an EMBL/GenBank/DDBJ whole genome shotgun (WGS) entry which is preliminary data.</text>
</comment>
<evidence type="ECO:0000256" key="7">
    <source>
        <dbReference type="ARBA" id="ARBA00033417"/>
    </source>
</evidence>
<organism evidence="11 12">
    <name type="scientific">Lupinus luteus</name>
    <name type="common">European yellow lupine</name>
    <dbReference type="NCBI Taxonomy" id="3873"/>
    <lineage>
        <taxon>Eukaryota</taxon>
        <taxon>Viridiplantae</taxon>
        <taxon>Streptophyta</taxon>
        <taxon>Embryophyta</taxon>
        <taxon>Tracheophyta</taxon>
        <taxon>Spermatophyta</taxon>
        <taxon>Magnoliopsida</taxon>
        <taxon>eudicotyledons</taxon>
        <taxon>Gunneridae</taxon>
        <taxon>Pentapetalae</taxon>
        <taxon>rosids</taxon>
        <taxon>fabids</taxon>
        <taxon>Fabales</taxon>
        <taxon>Fabaceae</taxon>
        <taxon>Papilionoideae</taxon>
        <taxon>50 kb inversion clade</taxon>
        <taxon>genistoids sensu lato</taxon>
        <taxon>core genistoids</taxon>
        <taxon>Genisteae</taxon>
        <taxon>Lupinus</taxon>
    </lineage>
</organism>
<evidence type="ECO:0000313" key="11">
    <source>
        <dbReference type="EMBL" id="CAL0326621.1"/>
    </source>
</evidence>
<name>A0AAV1XXX7_LUPLU</name>
<evidence type="ECO:0000256" key="10">
    <source>
        <dbReference type="SAM" id="SignalP"/>
    </source>
</evidence>
<keyword evidence="5 9" id="KW-0326">Glycosidase</keyword>
<dbReference type="InterPro" id="IPR044965">
    <property type="entry name" value="Glyco_hydro_17_plant"/>
</dbReference>
<protein>
    <recommendedName>
        <fullName evidence="3">glucan endo-1,3-beta-D-glucosidase</fullName>
        <ecNumber evidence="3">3.2.1.39</ecNumber>
    </recommendedName>
    <alternativeName>
        <fullName evidence="6">(1-&gt;3)-beta-glucan endohydrolase</fullName>
    </alternativeName>
    <alternativeName>
        <fullName evidence="7">Beta-1,3-endoglucanase</fullName>
    </alternativeName>
</protein>
<evidence type="ECO:0000256" key="6">
    <source>
        <dbReference type="ARBA" id="ARBA00033335"/>
    </source>
</evidence>
<evidence type="ECO:0000256" key="2">
    <source>
        <dbReference type="ARBA" id="ARBA00008773"/>
    </source>
</evidence>
<sequence>MAKSHLVGKSSLLASIVLQFVLLIASIGTTGAQTGVVYGTQGNNLPPPKDVVNLLKEQKIQRVRIYEPNKQLLEALQGSNIEVVLGIPNKDLMNLGGTQAGANKWVQDIVKTYANVKFKYIVVGNEVKYTDPSAQFLLPAIQNIQEAISKANLGTEIKVTTAIGSDVLGKEFPPSAGEFRSDYLKAYLSEVIKFLARNNTPILASVDPYRRLIGGPATYIYLDFALFERNTLDPVRDGSLIYTNLFDVLLDATYSALEKAGESSLRIVISETGWPSSGIPPAILDNAKIYNTNLVKHVKGGTPKKPNQPIETYVYALFDENEKPTNTSNPLSKDSERFWGLFLPNKQPKYPISLN</sequence>
<feature type="signal peptide" evidence="10">
    <location>
        <begin position="1"/>
        <end position="32"/>
    </location>
</feature>
<proteinExistence type="inferred from homology"/>
<evidence type="ECO:0000256" key="4">
    <source>
        <dbReference type="ARBA" id="ARBA00022801"/>
    </source>
</evidence>
<dbReference type="Gene3D" id="3.20.20.80">
    <property type="entry name" value="Glycosidases"/>
    <property type="match status" value="1"/>
</dbReference>
<comment type="catalytic activity">
    <reaction evidence="1">
        <text>Hydrolysis of (1-&gt;3)-beta-D-glucosidic linkages in (1-&gt;3)-beta-D-glucans.</text>
        <dbReference type="EC" id="3.2.1.39"/>
    </reaction>
</comment>
<gene>
    <name evidence="11" type="ORF">LLUT_LOCUS27681</name>
</gene>
<comment type="similarity">
    <text evidence="2 8">Belongs to the glycosyl hydrolase 17 family.</text>
</comment>
<dbReference type="EMBL" id="CAXHTB010000019">
    <property type="protein sequence ID" value="CAL0326621.1"/>
    <property type="molecule type" value="Genomic_DNA"/>
</dbReference>
<dbReference type="InterPro" id="IPR000490">
    <property type="entry name" value="Glyco_hydro_17"/>
</dbReference>
<accession>A0AAV1XXX7</accession>
<evidence type="ECO:0000256" key="3">
    <source>
        <dbReference type="ARBA" id="ARBA00012780"/>
    </source>
</evidence>
<dbReference type="PANTHER" id="PTHR32227">
    <property type="entry name" value="GLUCAN ENDO-1,3-BETA-GLUCOSIDASE BG1-RELATED-RELATED"/>
    <property type="match status" value="1"/>
</dbReference>
<dbReference type="EC" id="3.2.1.39" evidence="3"/>
<dbReference type="GO" id="GO:0042973">
    <property type="term" value="F:glucan endo-1,3-beta-D-glucosidase activity"/>
    <property type="evidence" value="ECO:0007669"/>
    <property type="project" value="UniProtKB-EC"/>
</dbReference>